<keyword evidence="7" id="KW-1185">Reference proteome</keyword>
<dbReference type="Pfam" id="PF13809">
    <property type="entry name" value="Tubulin_2"/>
    <property type="match status" value="1"/>
</dbReference>
<keyword evidence="1 6" id="KW-0808">Transferase</keyword>
<dbReference type="GO" id="GO:0004674">
    <property type="term" value="F:protein serine/threonine kinase activity"/>
    <property type="evidence" value="ECO:0007669"/>
    <property type="project" value="UniProtKB-EC"/>
</dbReference>
<accession>A0A518DAT0</accession>
<evidence type="ECO:0000313" key="6">
    <source>
        <dbReference type="EMBL" id="QDU88589.1"/>
    </source>
</evidence>
<evidence type="ECO:0000256" key="1">
    <source>
        <dbReference type="ARBA" id="ARBA00022679"/>
    </source>
</evidence>
<dbReference type="GO" id="GO:0005524">
    <property type="term" value="F:ATP binding"/>
    <property type="evidence" value="ECO:0007669"/>
    <property type="project" value="UniProtKB-KW"/>
</dbReference>
<dbReference type="SMART" id="SM00220">
    <property type="entry name" value="S_TKc"/>
    <property type="match status" value="1"/>
</dbReference>
<evidence type="ECO:0000256" key="4">
    <source>
        <dbReference type="ARBA" id="ARBA00022840"/>
    </source>
</evidence>
<dbReference type="Proteomes" id="UP000317429">
    <property type="component" value="Chromosome"/>
</dbReference>
<dbReference type="EC" id="2.7.11.1" evidence="6"/>
<organism evidence="6 7">
    <name type="scientific">Pirellulimonas nuda</name>
    <dbReference type="NCBI Taxonomy" id="2528009"/>
    <lineage>
        <taxon>Bacteria</taxon>
        <taxon>Pseudomonadati</taxon>
        <taxon>Planctomycetota</taxon>
        <taxon>Planctomycetia</taxon>
        <taxon>Pirellulales</taxon>
        <taxon>Lacipirellulaceae</taxon>
        <taxon>Pirellulimonas</taxon>
    </lineage>
</organism>
<dbReference type="InterPro" id="IPR000719">
    <property type="entry name" value="Prot_kinase_dom"/>
</dbReference>
<keyword evidence="4" id="KW-0067">ATP-binding</keyword>
<evidence type="ECO:0000256" key="3">
    <source>
        <dbReference type="ARBA" id="ARBA00022777"/>
    </source>
</evidence>
<feature type="domain" description="Protein kinase" evidence="5">
    <location>
        <begin position="15"/>
        <end position="266"/>
    </location>
</feature>
<dbReference type="CDD" id="cd14014">
    <property type="entry name" value="STKc_PknB_like"/>
    <property type="match status" value="1"/>
</dbReference>
<evidence type="ECO:0000259" key="5">
    <source>
        <dbReference type="PROSITE" id="PS50011"/>
    </source>
</evidence>
<dbReference type="RefSeq" id="WP_145283668.1">
    <property type="nucleotide sequence ID" value="NZ_CP036291.1"/>
</dbReference>
<gene>
    <name evidence="6" type="ORF">Pla175_19690</name>
</gene>
<dbReference type="InterPro" id="IPR011009">
    <property type="entry name" value="Kinase-like_dom_sf"/>
</dbReference>
<keyword evidence="3" id="KW-0418">Kinase</keyword>
<dbReference type="EMBL" id="CP036291">
    <property type="protein sequence ID" value="QDU88589.1"/>
    <property type="molecule type" value="Genomic_DNA"/>
</dbReference>
<dbReference type="KEGG" id="pnd:Pla175_19690"/>
<keyword evidence="2" id="KW-0547">Nucleotide-binding</keyword>
<dbReference type="InterPro" id="IPR025904">
    <property type="entry name" value="Tubulin-like"/>
</dbReference>
<reference evidence="6 7" key="1">
    <citation type="submission" date="2019-02" db="EMBL/GenBank/DDBJ databases">
        <title>Deep-cultivation of Planctomycetes and their phenomic and genomic characterization uncovers novel biology.</title>
        <authorList>
            <person name="Wiegand S."/>
            <person name="Jogler M."/>
            <person name="Boedeker C."/>
            <person name="Pinto D."/>
            <person name="Vollmers J."/>
            <person name="Rivas-Marin E."/>
            <person name="Kohn T."/>
            <person name="Peeters S.H."/>
            <person name="Heuer A."/>
            <person name="Rast P."/>
            <person name="Oberbeckmann S."/>
            <person name="Bunk B."/>
            <person name="Jeske O."/>
            <person name="Meyerdierks A."/>
            <person name="Storesund J.E."/>
            <person name="Kallscheuer N."/>
            <person name="Luecker S."/>
            <person name="Lage O.M."/>
            <person name="Pohl T."/>
            <person name="Merkel B.J."/>
            <person name="Hornburger P."/>
            <person name="Mueller R.-W."/>
            <person name="Bruemmer F."/>
            <person name="Labrenz M."/>
            <person name="Spormann A.M."/>
            <person name="Op den Camp H."/>
            <person name="Overmann J."/>
            <person name="Amann R."/>
            <person name="Jetten M.S.M."/>
            <person name="Mascher T."/>
            <person name="Medema M.H."/>
            <person name="Devos D.P."/>
            <person name="Kaster A.-K."/>
            <person name="Ovreas L."/>
            <person name="Rohde M."/>
            <person name="Galperin M.Y."/>
            <person name="Jogler C."/>
        </authorList>
    </citation>
    <scope>NUCLEOTIDE SEQUENCE [LARGE SCALE GENOMIC DNA]</scope>
    <source>
        <strain evidence="6 7">Pla175</strain>
    </source>
</reference>
<dbReference type="PROSITE" id="PS50011">
    <property type="entry name" value="PROTEIN_KINASE_DOM"/>
    <property type="match status" value="1"/>
</dbReference>
<sequence length="1004" mass="107713">MSNNTSPPLESLPGYRLLDRLGQGGYGEVWRAEAPGGLTKAVKFIFGRQDGARAVRELKALERIREVRHPFLLSLERIEVVEGRMVVVTELADGSLRDRLLERLDGGALGIPRVELLRYLREAADALDYLRDHHSLQHLDIKPENILLLSGHVKVADFGLVKSLDAGVSESIVGGMTPTYAAPEVFRGSPTGSSDQYSLAIVYQELLTGTVPFLGGSPAELTLQHLNEEPDLASLSESDRFVVSRALAKRPEYRFSSCAEFVQMLADGLPNACEQPAAARSATAAAAIISRTSTAGATQVFDALDETAWNGPAAPILFNLDPPTPYAVRAEQAPVQEDSEPFALTPTLFLGLGGSSARVLRMLRQRMSAELGLNGPLPAMPFLLMDVDQTSLSQATHGAEKGAGLLATETVSLPLKRPQQYRAKSEQLLGWLGRRWLYNIPRSARTEGIRPLGRLALIDHARQALQRVRRSVIEATSPESVAESEAASGTTFRPGAFRVYVVASISGGAGGGMALDVAYATRAILERAGISEAKIIGLLTYSTTRDKERGELARVNAFSALTELRHLSRPDVAYPGEAGCGLPAASAESPPFDASYLLDFGASAEDPHGVSARTAIVDYLFLDALTPTQKQLDRLRDAAGDPDRVRSFRVEETLSPSGIADAELLQRRLFELWMGDEWEDDTHDVNVGGTNPLVHGAAQFVARHKIDATGLLATTRGARTRGADAAGGVVQTIIAAIGGWIAEKMDAPGPRLRDASQAVRWMTDHLACVERDLTNMTTDHAEIVQEAALAARRVRAAVASMDARIRTISSALRSDPTIPLEAPCEALTELAVSLDGWLQSEYFAPSGGAARVLSDPGLHAGLKAAVQEIARRFVLPQGVVSDGAIEGPHAQQLSQGVDPTGFGGIERRLTAETFAGRPAGSASVTVVECEGISIPHLAAHVVGHRQDYARFAERVHSRRDIDWEPLLDLDSPPACTPAESALDADAFDRPVDATMLVSTPAPAF</sequence>
<name>A0A518DAT0_9BACT</name>
<evidence type="ECO:0000256" key="2">
    <source>
        <dbReference type="ARBA" id="ARBA00022741"/>
    </source>
</evidence>
<protein>
    <submittedName>
        <fullName evidence="6">Tubulin-like protein</fullName>
        <ecNumber evidence="6">2.7.11.1</ecNumber>
    </submittedName>
</protein>
<dbReference type="PANTHER" id="PTHR43289:SF34">
    <property type="entry name" value="SERINE_THREONINE-PROTEIN KINASE YBDM-RELATED"/>
    <property type="match status" value="1"/>
</dbReference>
<dbReference type="OrthoDB" id="278998at2"/>
<dbReference type="InterPro" id="IPR008271">
    <property type="entry name" value="Ser/Thr_kinase_AS"/>
</dbReference>
<dbReference type="PANTHER" id="PTHR43289">
    <property type="entry name" value="MITOGEN-ACTIVATED PROTEIN KINASE KINASE KINASE 20-RELATED"/>
    <property type="match status" value="1"/>
</dbReference>
<proteinExistence type="predicted"/>
<evidence type="ECO:0000313" key="7">
    <source>
        <dbReference type="Proteomes" id="UP000317429"/>
    </source>
</evidence>
<dbReference type="PROSITE" id="PS00108">
    <property type="entry name" value="PROTEIN_KINASE_ST"/>
    <property type="match status" value="1"/>
</dbReference>
<dbReference type="Pfam" id="PF00069">
    <property type="entry name" value="Pkinase"/>
    <property type="match status" value="1"/>
</dbReference>
<dbReference type="AlphaFoldDB" id="A0A518DAT0"/>
<dbReference type="SUPFAM" id="SSF56112">
    <property type="entry name" value="Protein kinase-like (PK-like)"/>
    <property type="match status" value="1"/>
</dbReference>
<dbReference type="Gene3D" id="1.10.510.10">
    <property type="entry name" value="Transferase(Phosphotransferase) domain 1"/>
    <property type="match status" value="1"/>
</dbReference>